<evidence type="ECO:0000313" key="4">
    <source>
        <dbReference type="Proteomes" id="UP000322234"/>
    </source>
</evidence>
<sequence>MTVRFPLSASPSNTHHWVSPNSGALEDTVMFLPHVRVTALWSSSMKHQVLAGIGKFQLWGRDGIDASLTESEAGVSCPVILDLGVAKSGSKVKAERGALAENRSRSCVSIQGLPLCRIHSILCLQQGNEIIRSDMTGPPAMSEDHFKIGSDKQLHHKRQAYKDVCCWVVYPRQGALSEEMGSPELLRLGLCVHQDPPGSFQLIKSLLDRTPRRASSFPVVTSQLQSIGDYLQAKLGIRVFSSEIVWCRSAQLSDLAPLESRKDRKVIQRARDIKDMSRELQDVDLAEVKPLVEKGEEQDIETLHGSIHVTLCGTPKGNRPVILTYHDIGMNHKTCYNPLFNSEDMQEITQHFAVCHVDAPGQQDGAASFPTGYMYPSMDQLAEMLPGVLQQFGLKSIIGMGTGAGAYILTRFALNNPEMVEGLVLINVNPCAEGWMDWAASKISGWTQALPDMVVSHLFGKEEMQNNVEVVHAYRHHVMNDMNPGNLQLFINAYNSRRDLEIERPMPGAHTVTLQCPALLVVGDSSPAVDAVVECNSKLDPTKTTLLKMADCGGLPQISQPAKLAEAFKYFVQGMGYMPSASMTRLMRSRTASGSSVTSLEGARSRSHTSEGTRSRSHTSEGTRSRSHTSEGTRLDIIPNSGGPGSSAGPNSTEQQLEDQVYTKTNHMQALDFSQEQEEVYQLAFLTGMNPMYTLQSAGVKRNLTEMGEQKLNCNNAWIHGHNCPSKNRNQTTIHLI</sequence>
<keyword evidence="4" id="KW-1185">Reference proteome</keyword>
<feature type="compositionally biased region" description="Polar residues" evidence="2">
    <location>
        <begin position="590"/>
        <end position="599"/>
    </location>
</feature>
<dbReference type="Proteomes" id="UP000322234">
    <property type="component" value="Unassembled WGS sequence"/>
</dbReference>
<dbReference type="PANTHER" id="PTHR11034">
    <property type="entry name" value="N-MYC DOWNSTREAM REGULATED"/>
    <property type="match status" value="1"/>
</dbReference>
<protein>
    <submittedName>
        <fullName evidence="3">Uncharacterized protein</fullName>
    </submittedName>
</protein>
<organism evidence="3 4">
    <name type="scientific">Bos mutus</name>
    <name type="common">wild yak</name>
    <dbReference type="NCBI Taxonomy" id="72004"/>
    <lineage>
        <taxon>Eukaryota</taxon>
        <taxon>Metazoa</taxon>
        <taxon>Chordata</taxon>
        <taxon>Craniata</taxon>
        <taxon>Vertebrata</taxon>
        <taxon>Euteleostomi</taxon>
        <taxon>Mammalia</taxon>
        <taxon>Eutheria</taxon>
        <taxon>Laurasiatheria</taxon>
        <taxon>Artiodactyla</taxon>
        <taxon>Ruminantia</taxon>
        <taxon>Pecora</taxon>
        <taxon>Bovidae</taxon>
        <taxon>Bovinae</taxon>
        <taxon>Bos</taxon>
    </lineage>
</organism>
<feature type="region of interest" description="Disordered" evidence="2">
    <location>
        <begin position="588"/>
        <end position="658"/>
    </location>
</feature>
<dbReference type="Gene3D" id="3.40.50.1820">
    <property type="entry name" value="alpha/beta hydrolase"/>
    <property type="match status" value="1"/>
</dbReference>
<dbReference type="InterPro" id="IPR004142">
    <property type="entry name" value="NDRG"/>
</dbReference>
<reference evidence="3" key="1">
    <citation type="submission" date="2019-10" db="EMBL/GenBank/DDBJ databases">
        <title>The sequence and de novo assembly of the wild yak genome.</title>
        <authorList>
            <person name="Liu Y."/>
        </authorList>
    </citation>
    <scope>NUCLEOTIDE SEQUENCE [LARGE SCALE GENOMIC DNA]</scope>
    <source>
        <strain evidence="3">WY2019</strain>
    </source>
</reference>
<dbReference type="InterPro" id="IPR029058">
    <property type="entry name" value="AB_hydrolase_fold"/>
</dbReference>
<feature type="compositionally biased region" description="Basic and acidic residues" evidence="2">
    <location>
        <begin position="608"/>
        <end position="634"/>
    </location>
</feature>
<dbReference type="SUPFAM" id="SSF53474">
    <property type="entry name" value="alpha/beta-Hydrolases"/>
    <property type="match status" value="1"/>
</dbReference>
<evidence type="ECO:0000313" key="3">
    <source>
        <dbReference type="EMBL" id="MXQ92001.1"/>
    </source>
</evidence>
<evidence type="ECO:0000256" key="2">
    <source>
        <dbReference type="SAM" id="MobiDB-lite"/>
    </source>
</evidence>
<comment type="caution">
    <text evidence="3">The sequence shown here is derived from an EMBL/GenBank/DDBJ whole genome shotgun (WGS) entry which is preliminary data.</text>
</comment>
<dbReference type="AlphaFoldDB" id="A0A6B0RSF7"/>
<name>A0A6B0RSF7_9CETA</name>
<dbReference type="EMBL" id="VBQZ03000077">
    <property type="protein sequence ID" value="MXQ92001.1"/>
    <property type="molecule type" value="Genomic_DNA"/>
</dbReference>
<proteinExistence type="inferred from homology"/>
<comment type="similarity">
    <text evidence="1">Belongs to the NDRG family.</text>
</comment>
<gene>
    <name evidence="3" type="ORF">E5288_WYG019826</name>
</gene>
<dbReference type="Pfam" id="PF03096">
    <property type="entry name" value="Ndr"/>
    <property type="match status" value="1"/>
</dbReference>
<dbReference type="FunFam" id="3.40.50.1820:FF:000006">
    <property type="entry name" value="NDRG family member 3"/>
    <property type="match status" value="1"/>
</dbReference>
<evidence type="ECO:0000256" key="1">
    <source>
        <dbReference type="ARBA" id="ARBA00005598"/>
    </source>
</evidence>
<accession>A0A6B0RSF7</accession>